<dbReference type="KEGG" id="slb:AWJ20_1254"/>
<feature type="region of interest" description="Disordered" evidence="1">
    <location>
        <begin position="1"/>
        <end position="61"/>
    </location>
</feature>
<dbReference type="PANTHER" id="PTHR28164:SF1">
    <property type="entry name" value="PROTEIN STB3"/>
    <property type="match status" value="1"/>
</dbReference>
<dbReference type="AlphaFoldDB" id="A0A167DJ65"/>
<accession>A0A167DJ65</accession>
<feature type="region of interest" description="Disordered" evidence="1">
    <location>
        <begin position="529"/>
        <end position="566"/>
    </location>
</feature>
<evidence type="ECO:0000313" key="3">
    <source>
        <dbReference type="Proteomes" id="UP000189580"/>
    </source>
</evidence>
<dbReference type="Pfam" id="PF10330">
    <property type="entry name" value="Stb3"/>
    <property type="match status" value="1"/>
</dbReference>
<proteinExistence type="predicted"/>
<dbReference type="RefSeq" id="XP_018735453.1">
    <property type="nucleotide sequence ID" value="XM_018878117.1"/>
</dbReference>
<dbReference type="InterPro" id="IPR018818">
    <property type="entry name" value="Stb3"/>
</dbReference>
<protein>
    <submittedName>
        <fullName evidence="2">Stb3p</fullName>
    </submittedName>
</protein>
<keyword evidence="3" id="KW-1185">Reference proteome</keyword>
<dbReference type="GO" id="GO:0000432">
    <property type="term" value="P:positive regulation of transcription from RNA polymerase II promoter by glucose"/>
    <property type="evidence" value="ECO:0007669"/>
    <property type="project" value="TreeGrafter"/>
</dbReference>
<name>A0A167DJ65_9ASCO</name>
<feature type="compositionally biased region" description="Polar residues" evidence="1">
    <location>
        <begin position="275"/>
        <end position="284"/>
    </location>
</feature>
<dbReference type="GeneID" id="30033036"/>
<organism evidence="2 3">
    <name type="scientific">Sugiyamaella lignohabitans</name>
    <dbReference type="NCBI Taxonomy" id="796027"/>
    <lineage>
        <taxon>Eukaryota</taxon>
        <taxon>Fungi</taxon>
        <taxon>Dikarya</taxon>
        <taxon>Ascomycota</taxon>
        <taxon>Saccharomycotina</taxon>
        <taxon>Dipodascomycetes</taxon>
        <taxon>Dipodascales</taxon>
        <taxon>Trichomonascaceae</taxon>
        <taxon>Sugiyamaella</taxon>
    </lineage>
</organism>
<feature type="compositionally biased region" description="Low complexity" evidence="1">
    <location>
        <begin position="90"/>
        <end position="117"/>
    </location>
</feature>
<feature type="compositionally biased region" description="Low complexity" evidence="1">
    <location>
        <begin position="254"/>
        <end position="268"/>
    </location>
</feature>
<feature type="compositionally biased region" description="Polar residues" evidence="1">
    <location>
        <begin position="231"/>
        <end position="245"/>
    </location>
</feature>
<reference evidence="2 3" key="1">
    <citation type="submission" date="2016-02" db="EMBL/GenBank/DDBJ databases">
        <title>Complete genome sequence and transcriptome regulation of the pentose utilising yeast Sugiyamaella lignohabitans.</title>
        <authorList>
            <person name="Bellasio M."/>
            <person name="Peymann A."/>
            <person name="Valli M."/>
            <person name="Sipitzky M."/>
            <person name="Graf A."/>
            <person name="Sauer M."/>
            <person name="Marx H."/>
            <person name="Mattanovich D."/>
        </authorList>
    </citation>
    <scope>NUCLEOTIDE SEQUENCE [LARGE SCALE GENOMIC DNA]</scope>
    <source>
        <strain evidence="2 3">CBS 10342</strain>
    </source>
</reference>
<evidence type="ECO:0000313" key="2">
    <source>
        <dbReference type="EMBL" id="ANB12976.1"/>
    </source>
</evidence>
<dbReference type="Proteomes" id="UP000189580">
    <property type="component" value="Chromosome a"/>
</dbReference>
<feature type="compositionally biased region" description="Low complexity" evidence="1">
    <location>
        <begin position="155"/>
        <end position="170"/>
    </location>
</feature>
<evidence type="ECO:0000256" key="1">
    <source>
        <dbReference type="SAM" id="MobiDB-lite"/>
    </source>
</evidence>
<feature type="region of interest" description="Disordered" evidence="1">
    <location>
        <begin position="231"/>
        <end position="300"/>
    </location>
</feature>
<gene>
    <name evidence="2" type="primary">STB3</name>
    <name evidence="2" type="ORF">AWJ20_1254</name>
</gene>
<dbReference type="GO" id="GO:0005634">
    <property type="term" value="C:nucleus"/>
    <property type="evidence" value="ECO:0007669"/>
    <property type="project" value="TreeGrafter"/>
</dbReference>
<feature type="compositionally biased region" description="Acidic residues" evidence="1">
    <location>
        <begin position="537"/>
        <end position="546"/>
    </location>
</feature>
<sequence length="662" mass="69470">MSALSVALNGLRSHDHTTNPHSHLLSHSRSPPPALDGYSNLRGSPPNGIKHSLANGSTDHAPGNFERLAVFANGSRSSSIDGAISSSTSAIDNSAATPASAVGASTGSGRSGSPTPAQRFVNVPRTTVDTLGSSPSAFSPLSSNSYRLTNNLRRSSLSPAGSVSSSTGQSIPHGSVSPIATAEGADLIAPPSPTSANAANVLLQTAQLSQASSQKQSQPIQTSQVSNTLLAQPSSLSRQLAQSATRHYDIPKTSNSSNASSVNNNGSSTPRNRRLSNTVHTPTGSYGAKASPGLHPVGSASSSLLKSHLIQSSTTPVGSPGAASNGPLNTNSPVAIAAAAAVTPDKLSRLLLTQGPLAIRHITSHLALTINGFADLSLSKQRRLIIAVLDSGDPVNSVVFEKVGWGRWAARKTDSPAAAAAAASAASAANNGSSKHRRDSISAELVSSSVNPPISPVLNAVDSHYLSSSLKNSITTAYADDVDLADDDMMFHNSVIRKPVRPSHLLQGALRSRRHRRPSQKMRERIAFGAEGRNMDDSDNDDDDELERVGDRNSVFDENVFEDDDDELDELDSLDDQEAMDDAIHLSIRRPSRNGGDTDDEDWQAIGAAKLRRDTAATIAQLSASHSHYHQQQAADIKQPTQDDVVKREQEAIDALVQLKSI</sequence>
<dbReference type="GO" id="GO:0043565">
    <property type="term" value="F:sequence-specific DNA binding"/>
    <property type="evidence" value="ECO:0007669"/>
    <property type="project" value="TreeGrafter"/>
</dbReference>
<feature type="compositionally biased region" description="Low complexity" evidence="1">
    <location>
        <begin position="20"/>
        <end position="29"/>
    </location>
</feature>
<dbReference type="OrthoDB" id="5391991at2759"/>
<feature type="region of interest" description="Disordered" evidence="1">
    <location>
        <begin position="155"/>
        <end position="177"/>
    </location>
</feature>
<dbReference type="PANTHER" id="PTHR28164">
    <property type="entry name" value="PROTEIN STB3"/>
    <property type="match status" value="1"/>
</dbReference>
<feature type="region of interest" description="Disordered" evidence="1">
    <location>
        <begin position="90"/>
        <end position="121"/>
    </location>
</feature>
<dbReference type="EMBL" id="CP014501">
    <property type="protein sequence ID" value="ANB12976.1"/>
    <property type="molecule type" value="Genomic_DNA"/>
</dbReference>